<dbReference type="GO" id="GO:0008168">
    <property type="term" value="F:methyltransferase activity"/>
    <property type="evidence" value="ECO:0007669"/>
    <property type="project" value="UniProtKB-KW"/>
</dbReference>
<evidence type="ECO:0000313" key="4">
    <source>
        <dbReference type="EMBL" id="OHA41378.1"/>
    </source>
</evidence>
<dbReference type="PANTHER" id="PTHR43861">
    <property type="entry name" value="TRANS-ACONITATE 2-METHYLTRANSFERASE-RELATED"/>
    <property type="match status" value="1"/>
</dbReference>
<protein>
    <recommendedName>
        <fullName evidence="3">Methyltransferase domain-containing protein</fullName>
    </recommendedName>
</protein>
<comment type="caution">
    <text evidence="4">The sequence shown here is derived from an EMBL/GenBank/DDBJ whole genome shotgun (WGS) entry which is preliminary data.</text>
</comment>
<organism evidence="4 5">
    <name type="scientific">Candidatus Taylorbacteria bacterium RIFCSPLOWO2_12_FULL_43_20</name>
    <dbReference type="NCBI Taxonomy" id="1802332"/>
    <lineage>
        <taxon>Bacteria</taxon>
        <taxon>Candidatus Tayloriibacteriota</taxon>
    </lineage>
</organism>
<dbReference type="PANTHER" id="PTHR43861:SF1">
    <property type="entry name" value="TRANS-ACONITATE 2-METHYLTRANSFERASE"/>
    <property type="match status" value="1"/>
</dbReference>
<keyword evidence="1" id="KW-0489">Methyltransferase</keyword>
<evidence type="ECO:0000259" key="3">
    <source>
        <dbReference type="Pfam" id="PF13649"/>
    </source>
</evidence>
<accession>A0A1G2NZ93</accession>
<dbReference type="AlphaFoldDB" id="A0A1G2NZ93"/>
<dbReference type="Proteomes" id="UP000177269">
    <property type="component" value="Unassembled WGS sequence"/>
</dbReference>
<dbReference type="EMBL" id="MHSK01000035">
    <property type="protein sequence ID" value="OHA41378.1"/>
    <property type="molecule type" value="Genomic_DNA"/>
</dbReference>
<proteinExistence type="predicted"/>
<dbReference type="Gene3D" id="3.40.50.150">
    <property type="entry name" value="Vaccinia Virus protein VP39"/>
    <property type="match status" value="1"/>
</dbReference>
<dbReference type="GO" id="GO:0032259">
    <property type="term" value="P:methylation"/>
    <property type="evidence" value="ECO:0007669"/>
    <property type="project" value="UniProtKB-KW"/>
</dbReference>
<dbReference type="Pfam" id="PF13649">
    <property type="entry name" value="Methyltransf_25"/>
    <property type="match status" value="1"/>
</dbReference>
<dbReference type="InterPro" id="IPR041698">
    <property type="entry name" value="Methyltransf_25"/>
</dbReference>
<dbReference type="CDD" id="cd02440">
    <property type="entry name" value="AdoMet_MTases"/>
    <property type="match status" value="1"/>
</dbReference>
<feature type="domain" description="Methyltransferase" evidence="3">
    <location>
        <begin position="49"/>
        <end position="137"/>
    </location>
</feature>
<evidence type="ECO:0000256" key="1">
    <source>
        <dbReference type="ARBA" id="ARBA00022603"/>
    </source>
</evidence>
<evidence type="ECO:0000256" key="2">
    <source>
        <dbReference type="ARBA" id="ARBA00022679"/>
    </source>
</evidence>
<gene>
    <name evidence="4" type="ORF">A3G52_05015</name>
</gene>
<sequence>MDEKNKNAVEIYDEIAEDYAKNYDSIDGEEDLIFLNTFLSHVPRGSYLVDIGCGTGFSAEWLVQKGMKVEGCDLSSRMIGIAKKNYPAIRFSIADMRIFKPLQDADAVWAGYSMFHFDQIDFEQTIENIKIWLKSGGILGLVMQEGEGKVDVPEPFLPGRNIYIHLYAEDELKKIVARHGFEIVDFKRRSAQHPNEFTYNKILLVGKLK</sequence>
<name>A0A1G2NZ93_9BACT</name>
<reference evidence="4 5" key="1">
    <citation type="journal article" date="2016" name="Nat. Commun.">
        <title>Thousands of microbial genomes shed light on interconnected biogeochemical processes in an aquifer system.</title>
        <authorList>
            <person name="Anantharaman K."/>
            <person name="Brown C.T."/>
            <person name="Hug L.A."/>
            <person name="Sharon I."/>
            <person name="Castelle C.J."/>
            <person name="Probst A.J."/>
            <person name="Thomas B.C."/>
            <person name="Singh A."/>
            <person name="Wilkins M.J."/>
            <person name="Karaoz U."/>
            <person name="Brodie E.L."/>
            <person name="Williams K.H."/>
            <person name="Hubbard S.S."/>
            <person name="Banfield J.F."/>
        </authorList>
    </citation>
    <scope>NUCLEOTIDE SEQUENCE [LARGE SCALE GENOMIC DNA]</scope>
</reference>
<evidence type="ECO:0000313" key="5">
    <source>
        <dbReference type="Proteomes" id="UP000177269"/>
    </source>
</evidence>
<dbReference type="InterPro" id="IPR029063">
    <property type="entry name" value="SAM-dependent_MTases_sf"/>
</dbReference>
<dbReference type="SUPFAM" id="SSF53335">
    <property type="entry name" value="S-adenosyl-L-methionine-dependent methyltransferases"/>
    <property type="match status" value="1"/>
</dbReference>
<keyword evidence="2" id="KW-0808">Transferase</keyword>